<dbReference type="GO" id="GO:0000033">
    <property type="term" value="F:alpha-1,3-mannosyltransferase activity"/>
    <property type="evidence" value="ECO:0007669"/>
    <property type="project" value="EnsemblFungi"/>
</dbReference>
<dbReference type="STRING" id="1076872.G8ZZZ1"/>
<dbReference type="SUPFAM" id="SSF53448">
    <property type="entry name" value="Nucleotide-diphospho-sugar transferases"/>
    <property type="match status" value="1"/>
</dbReference>
<keyword evidence="5" id="KW-0812">Transmembrane</keyword>
<comment type="subcellular location">
    <subcellularLocation>
        <location evidence="1">Membrane</location>
        <topology evidence="1">Single-pass type II membrane protein</topology>
    </subcellularLocation>
</comment>
<dbReference type="eggNOG" id="ENOG502RZ48">
    <property type="taxonomic scope" value="Eukaryota"/>
</dbReference>
<gene>
    <name evidence="10" type="primary">TDEL0H03260</name>
    <name evidence="10" type="ORF">TDEL_0H03260</name>
</gene>
<dbReference type="HOGENOM" id="CLU_015387_1_0_1"/>
<keyword evidence="7" id="KW-1133">Transmembrane helix</keyword>
<evidence type="ECO:0000256" key="7">
    <source>
        <dbReference type="ARBA" id="ARBA00022989"/>
    </source>
</evidence>
<dbReference type="GeneID" id="11501428"/>
<comment type="similarity">
    <text evidence="2">Belongs to the MNN1/MNT family.</text>
</comment>
<dbReference type="GO" id="GO:0005794">
    <property type="term" value="C:Golgi apparatus"/>
    <property type="evidence" value="ECO:0007669"/>
    <property type="project" value="EnsemblFungi"/>
</dbReference>
<protein>
    <recommendedName>
        <fullName evidence="12">Alpha-1,3-mannosyltransferase</fullName>
    </recommendedName>
</protein>
<dbReference type="Pfam" id="PF11051">
    <property type="entry name" value="Mannosyl_trans3"/>
    <property type="match status" value="1"/>
</dbReference>
<proteinExistence type="inferred from homology"/>
<dbReference type="GO" id="GO:0006493">
    <property type="term" value="P:protein O-linked glycosylation"/>
    <property type="evidence" value="ECO:0007669"/>
    <property type="project" value="EnsemblFungi"/>
</dbReference>
<evidence type="ECO:0000256" key="5">
    <source>
        <dbReference type="ARBA" id="ARBA00022692"/>
    </source>
</evidence>
<organism evidence="10 11">
    <name type="scientific">Torulaspora delbrueckii</name>
    <name type="common">Yeast</name>
    <name type="synonym">Candida colliculosa</name>
    <dbReference type="NCBI Taxonomy" id="4950"/>
    <lineage>
        <taxon>Eukaryota</taxon>
        <taxon>Fungi</taxon>
        <taxon>Dikarya</taxon>
        <taxon>Ascomycota</taxon>
        <taxon>Saccharomycotina</taxon>
        <taxon>Saccharomycetes</taxon>
        <taxon>Saccharomycetales</taxon>
        <taxon>Saccharomycetaceae</taxon>
        <taxon>Torulaspora</taxon>
    </lineage>
</organism>
<dbReference type="PANTHER" id="PTHR31392">
    <property type="entry name" value="ALPHA-1,3-MANNOSYLTRANSFERASE MNN1-RELATED"/>
    <property type="match status" value="1"/>
</dbReference>
<evidence type="ECO:0008006" key="12">
    <source>
        <dbReference type="Google" id="ProtNLM"/>
    </source>
</evidence>
<reference evidence="10 11" key="1">
    <citation type="journal article" date="2011" name="Proc. Natl. Acad. Sci. U.S.A.">
        <title>Evolutionary erosion of yeast sex chromosomes by mating-type switching accidents.</title>
        <authorList>
            <person name="Gordon J.L."/>
            <person name="Armisen D."/>
            <person name="Proux-Wera E."/>
            <person name="Oheigeartaigh S.S."/>
            <person name="Byrne K.P."/>
            <person name="Wolfe K.H."/>
        </authorList>
    </citation>
    <scope>NUCLEOTIDE SEQUENCE [LARGE SCALE GENOMIC DNA]</scope>
    <source>
        <strain evidence="11">ATCC 10662 / CBS 1146 / NBRC 0425 / NCYC 2629 / NRRL Y-866</strain>
    </source>
</reference>
<keyword evidence="9" id="KW-0325">Glycoprotein</keyword>
<dbReference type="RefSeq" id="XP_003683396.1">
    <property type="nucleotide sequence ID" value="XM_003683348.1"/>
</dbReference>
<keyword evidence="8" id="KW-0472">Membrane</keyword>
<evidence type="ECO:0000256" key="4">
    <source>
        <dbReference type="ARBA" id="ARBA00022679"/>
    </source>
</evidence>
<evidence type="ECO:0000313" key="10">
    <source>
        <dbReference type="EMBL" id="CCE94185.1"/>
    </source>
</evidence>
<dbReference type="InterPro" id="IPR029044">
    <property type="entry name" value="Nucleotide-diphossugar_trans"/>
</dbReference>
<dbReference type="KEGG" id="tdl:TDEL_0H03260"/>
<dbReference type="FunCoup" id="G8ZZZ1">
    <property type="interactions" value="32"/>
</dbReference>
<dbReference type="InParanoid" id="G8ZZZ1"/>
<dbReference type="AlphaFoldDB" id="G8ZZZ1"/>
<evidence type="ECO:0000256" key="6">
    <source>
        <dbReference type="ARBA" id="ARBA00022968"/>
    </source>
</evidence>
<name>G8ZZZ1_TORDE</name>
<keyword evidence="11" id="KW-1185">Reference proteome</keyword>
<sequence length="641" mass="73526">MLPFRQFISRLKRKNGALFKRLLLLGTCLMAIYLIFSTSTFSTSYSVLSDDDILEIGARKAMRVSAFHWIEKRQKKVIGQVSEKRGKFFRFPFLASNRSEDAETELLLNWKSSPIAEKCRYMIDATYALNRAWTNEHILKFYGEDEVDNVLISLMAERQRMFDYCFLSGNLSLEDVFKVESLIGLKHEIKSSPNDFLRRMFPFLKKLDDQGDQFLWPQITNLRSGSVQALPDLPKNFNQNFFSNWQRMASGSGIVITLNEGSKNLLYKQLKVFDHSDNTLPIQIITTGNDFSDGFIEELKAKVAASKQNVYLVDCSPILDSEFAKEHIGDIINKWIAVIFTTFEESILLDVDAVPFVPMDDFLTEKSYKASGILMYKDRSMPNEHTFQYCIDMLREVEPSYQERHLINSRIKYHSGTKDFEQSEEADVYKRFSHDLLLHHVESGLVVINKPKKLGGLLLSFLLQLDAKMKRCVYGDKEIFWLGQLYAGQDYSIYPTDGGVAGPLIVENNDSISVYQICATQIAHIDESHNLLWTNGGLKTCKFDNGAEADFERNPAYFEQRYQELESLKSIYGSPLNIEGTIIPNVNEKPWLQINECESYMYCASAYKDNNNASPEVGELSVFDESTSNRIKSIVSIWNQS</sequence>
<keyword evidence="4" id="KW-0808">Transferase</keyword>
<evidence type="ECO:0000256" key="1">
    <source>
        <dbReference type="ARBA" id="ARBA00004606"/>
    </source>
</evidence>
<evidence type="ECO:0000256" key="8">
    <source>
        <dbReference type="ARBA" id="ARBA00023136"/>
    </source>
</evidence>
<dbReference type="InterPro" id="IPR022751">
    <property type="entry name" value="Alpha_mannosyltransferase"/>
</dbReference>
<evidence type="ECO:0000256" key="2">
    <source>
        <dbReference type="ARBA" id="ARBA00009105"/>
    </source>
</evidence>
<evidence type="ECO:0000256" key="9">
    <source>
        <dbReference type="ARBA" id="ARBA00023180"/>
    </source>
</evidence>
<keyword evidence="6" id="KW-0735">Signal-anchor</keyword>
<dbReference type="PANTHER" id="PTHR31392:SF1">
    <property type="entry name" value="ALPHA-1,3-MANNOSYLTRANSFERASE MNN1-RELATED"/>
    <property type="match status" value="1"/>
</dbReference>
<dbReference type="OrthoDB" id="430354at2759"/>
<keyword evidence="3" id="KW-0328">Glycosyltransferase</keyword>
<evidence type="ECO:0000313" key="11">
    <source>
        <dbReference type="Proteomes" id="UP000005627"/>
    </source>
</evidence>
<dbReference type="EMBL" id="HE616749">
    <property type="protein sequence ID" value="CCE94185.1"/>
    <property type="molecule type" value="Genomic_DNA"/>
</dbReference>
<dbReference type="Proteomes" id="UP000005627">
    <property type="component" value="Chromosome 8"/>
</dbReference>
<accession>G8ZZZ1</accession>
<evidence type="ECO:0000256" key="3">
    <source>
        <dbReference type="ARBA" id="ARBA00022676"/>
    </source>
</evidence>
<dbReference type="GO" id="GO:0016020">
    <property type="term" value="C:membrane"/>
    <property type="evidence" value="ECO:0007669"/>
    <property type="project" value="UniProtKB-SubCell"/>
</dbReference>